<evidence type="ECO:0000259" key="1">
    <source>
        <dbReference type="Pfam" id="PF03372"/>
    </source>
</evidence>
<evidence type="ECO:0000313" key="2">
    <source>
        <dbReference type="EMBL" id="USJ22885.1"/>
    </source>
</evidence>
<protein>
    <submittedName>
        <fullName evidence="2">Endonuclease/exonuclease/phosphatase family protein</fullName>
    </submittedName>
</protein>
<keyword evidence="2" id="KW-0255">Endonuclease</keyword>
<gene>
    <name evidence="2" type="ORF">NE863_16555</name>
</gene>
<dbReference type="Proteomes" id="UP001055460">
    <property type="component" value="Chromosome"/>
</dbReference>
<dbReference type="GO" id="GO:0006506">
    <property type="term" value="P:GPI anchor biosynthetic process"/>
    <property type="evidence" value="ECO:0007669"/>
    <property type="project" value="TreeGrafter"/>
</dbReference>
<proteinExistence type="predicted"/>
<dbReference type="RefSeq" id="WP_110818901.1">
    <property type="nucleotide sequence ID" value="NZ_CP098807.1"/>
</dbReference>
<dbReference type="InterPro" id="IPR051916">
    <property type="entry name" value="GPI-anchor_lipid_remodeler"/>
</dbReference>
<feature type="domain" description="Endonuclease/exonuclease/phosphatase" evidence="1">
    <location>
        <begin position="4"/>
        <end position="278"/>
    </location>
</feature>
<sequence>MRFVSYNIQYGIGLDGRFDPERIAASIGDADIIALQEVTRGFHRNGHVDLVTRFEKLFPGHFAAFHAPCDIDIGSAIEDGRAVSRRFQFGNMILSRWPILATRLIPLPRTRTISPMNLQRGATEALIATPAGPLRVYSVHLDHVLPAERIAQIRYLKDRLLGYPLEGGAITGAADFGMAEPPHPEDFIVMGDFNMEPETPEYCAMTGSRDAFYGRSLRLENPVDALAHLGRLTPESYSWIHPENPEKRMHLDYCFLSAGLASRLIDAWTDYEAKGSDHLPVGFTLA</sequence>
<keyword evidence="2" id="KW-0378">Hydrolase</keyword>
<keyword evidence="2" id="KW-0540">Nuclease</keyword>
<dbReference type="Gene3D" id="3.60.10.10">
    <property type="entry name" value="Endonuclease/exonuclease/phosphatase"/>
    <property type="match status" value="1"/>
</dbReference>
<dbReference type="InterPro" id="IPR036691">
    <property type="entry name" value="Endo/exonu/phosph_ase_sf"/>
</dbReference>
<dbReference type="PANTHER" id="PTHR14859">
    <property type="entry name" value="CALCOFLUOR WHITE HYPERSENSITIVE PROTEIN PRECURSOR"/>
    <property type="match status" value="1"/>
</dbReference>
<accession>A0A9Q9D8Z2</accession>
<dbReference type="SUPFAM" id="SSF56219">
    <property type="entry name" value="DNase I-like"/>
    <property type="match status" value="1"/>
</dbReference>
<dbReference type="GO" id="GO:0004519">
    <property type="term" value="F:endonuclease activity"/>
    <property type="evidence" value="ECO:0007669"/>
    <property type="project" value="UniProtKB-KW"/>
</dbReference>
<dbReference type="OrthoDB" id="155529at2"/>
<dbReference type="InterPro" id="IPR005135">
    <property type="entry name" value="Endo/exonuclease/phosphatase"/>
</dbReference>
<dbReference type="PANTHER" id="PTHR14859:SF15">
    <property type="entry name" value="ENDONUCLEASE_EXONUCLEASE_PHOSPHATASE DOMAIN-CONTAINING PROTEIN"/>
    <property type="match status" value="1"/>
</dbReference>
<dbReference type="GO" id="GO:0016020">
    <property type="term" value="C:membrane"/>
    <property type="evidence" value="ECO:0007669"/>
    <property type="project" value="GOC"/>
</dbReference>
<name>A0A9Q9D8Z2_ENSAD</name>
<organism evidence="2 3">
    <name type="scientific">Ensifer adhaerens</name>
    <name type="common">Sinorhizobium morelense</name>
    <dbReference type="NCBI Taxonomy" id="106592"/>
    <lineage>
        <taxon>Bacteria</taxon>
        <taxon>Pseudomonadati</taxon>
        <taxon>Pseudomonadota</taxon>
        <taxon>Alphaproteobacteria</taxon>
        <taxon>Hyphomicrobiales</taxon>
        <taxon>Rhizobiaceae</taxon>
        <taxon>Sinorhizobium/Ensifer group</taxon>
        <taxon>Ensifer</taxon>
    </lineage>
</organism>
<dbReference type="EMBL" id="CP098807">
    <property type="protein sequence ID" value="USJ22885.1"/>
    <property type="molecule type" value="Genomic_DNA"/>
</dbReference>
<reference evidence="2" key="1">
    <citation type="submission" date="2022-06" db="EMBL/GenBank/DDBJ databases">
        <title>Physiological and biochemical characterization and genomic elucidation of a strain of the genus Ensifer adhaerens M8 that combines arsenic oxidation and chromium reduction.</title>
        <authorList>
            <person name="Li X."/>
            <person name="Yu c."/>
        </authorList>
    </citation>
    <scope>NUCLEOTIDE SEQUENCE</scope>
    <source>
        <strain evidence="2">M8</strain>
    </source>
</reference>
<dbReference type="AlphaFoldDB" id="A0A9Q9D8Z2"/>
<evidence type="ECO:0000313" key="3">
    <source>
        <dbReference type="Proteomes" id="UP001055460"/>
    </source>
</evidence>
<dbReference type="Pfam" id="PF03372">
    <property type="entry name" value="Exo_endo_phos"/>
    <property type="match status" value="1"/>
</dbReference>